<dbReference type="EMBL" id="JAAAJB010000148">
    <property type="protein sequence ID" value="KAG0264067.1"/>
    <property type="molecule type" value="Genomic_DNA"/>
</dbReference>
<evidence type="ECO:0000313" key="2">
    <source>
        <dbReference type="EMBL" id="KAG0264067.1"/>
    </source>
</evidence>
<proteinExistence type="predicted"/>
<sequence length="291" mass="31949">MPFFYAEVKPTIRGPEQSLRSSSPPPPSPPPSPPQTSDRFAQNVFRYCQLMEHVDICTALDHDDLANLSTFLNDLVPVTTAMAAISTTCGGFVGADQHQRQHSYQRVWLPSSSTASVRTLTLQFSDFSAKTVISWLLKAHSIGHFAHLQEIVFQSDSFSSDIMPFIEAALIRIAHRFKSLNTIKFAKRIRHLKQGRIVCVPSLIAGEQELEEDDDDAPGSSGSADRDGNENDIKQAPPLKILLLGPVALSTATMVRLAGPLSGLTHFGSSEELDPTILDSLAKRCRTLQKL</sequence>
<feature type="region of interest" description="Disordered" evidence="1">
    <location>
        <begin position="8"/>
        <end position="38"/>
    </location>
</feature>
<feature type="non-terminal residue" evidence="2">
    <location>
        <position position="291"/>
    </location>
</feature>
<feature type="compositionally biased region" description="Pro residues" evidence="1">
    <location>
        <begin position="23"/>
        <end position="34"/>
    </location>
</feature>
<feature type="compositionally biased region" description="Basic and acidic residues" evidence="1">
    <location>
        <begin position="224"/>
        <end position="233"/>
    </location>
</feature>
<accession>A0A9P6QA64</accession>
<evidence type="ECO:0000313" key="3">
    <source>
        <dbReference type="Proteomes" id="UP000807716"/>
    </source>
</evidence>
<dbReference type="AlphaFoldDB" id="A0A9P6QA64"/>
<comment type="caution">
    <text evidence="2">The sequence shown here is derived from an EMBL/GenBank/DDBJ whole genome shotgun (WGS) entry which is preliminary data.</text>
</comment>
<reference evidence="2" key="1">
    <citation type="journal article" date="2020" name="Fungal Divers.">
        <title>Resolving the Mortierellaceae phylogeny through synthesis of multi-gene phylogenetics and phylogenomics.</title>
        <authorList>
            <person name="Vandepol N."/>
            <person name="Liber J."/>
            <person name="Desiro A."/>
            <person name="Na H."/>
            <person name="Kennedy M."/>
            <person name="Barry K."/>
            <person name="Grigoriev I.V."/>
            <person name="Miller A.N."/>
            <person name="O'Donnell K."/>
            <person name="Stajich J.E."/>
            <person name="Bonito G."/>
        </authorList>
    </citation>
    <scope>NUCLEOTIDE SEQUENCE</scope>
    <source>
        <strain evidence="2">BC1065</strain>
    </source>
</reference>
<evidence type="ECO:0000256" key="1">
    <source>
        <dbReference type="SAM" id="MobiDB-lite"/>
    </source>
</evidence>
<feature type="region of interest" description="Disordered" evidence="1">
    <location>
        <begin position="210"/>
        <end position="233"/>
    </location>
</feature>
<dbReference type="Proteomes" id="UP000807716">
    <property type="component" value="Unassembled WGS sequence"/>
</dbReference>
<organism evidence="2 3">
    <name type="scientific">Actinomortierella ambigua</name>
    <dbReference type="NCBI Taxonomy" id="1343610"/>
    <lineage>
        <taxon>Eukaryota</taxon>
        <taxon>Fungi</taxon>
        <taxon>Fungi incertae sedis</taxon>
        <taxon>Mucoromycota</taxon>
        <taxon>Mortierellomycotina</taxon>
        <taxon>Mortierellomycetes</taxon>
        <taxon>Mortierellales</taxon>
        <taxon>Mortierellaceae</taxon>
        <taxon>Actinomortierella</taxon>
    </lineage>
</organism>
<gene>
    <name evidence="2" type="ORF">DFQ27_001424</name>
</gene>
<name>A0A9P6QA64_9FUNG</name>
<protein>
    <submittedName>
        <fullName evidence="2">Uncharacterized protein</fullName>
    </submittedName>
</protein>
<keyword evidence="3" id="KW-1185">Reference proteome</keyword>